<dbReference type="OrthoDB" id="3255221at2759"/>
<dbReference type="Proteomes" id="UP000230002">
    <property type="component" value="Unassembled WGS sequence"/>
</dbReference>
<sequence>MSIKEDTAWPADLLSVFERHASCTTFQDHYSLACNALLRYCFGLERLDVCIAPGNPFSDARRSTHPIVYYVVYDVGPDEPIFLLEIKDDSCADVAALRCRADEQMRELYDEMLPKCPLPRLWGVSLLGTSMRVYCGHTASLTVNPPAVPYESDRTVPPSFLAGEWDLDIMSQEGFEKMKNVISDIKSDT</sequence>
<evidence type="ECO:0000313" key="1">
    <source>
        <dbReference type="EMBL" id="PIL26200.1"/>
    </source>
</evidence>
<protein>
    <submittedName>
        <fullName evidence="1">Uncharacterized protein</fullName>
    </submittedName>
</protein>
<proteinExistence type="predicted"/>
<reference evidence="1 2" key="1">
    <citation type="journal article" date="2015" name="Sci. Rep.">
        <title>Chromosome-level genome map provides insights into diverse defense mechanisms in the medicinal fungus Ganoderma sinense.</title>
        <authorList>
            <person name="Zhu Y."/>
            <person name="Xu J."/>
            <person name="Sun C."/>
            <person name="Zhou S."/>
            <person name="Xu H."/>
            <person name="Nelson D.R."/>
            <person name="Qian J."/>
            <person name="Song J."/>
            <person name="Luo H."/>
            <person name="Xiang L."/>
            <person name="Li Y."/>
            <person name="Xu Z."/>
            <person name="Ji A."/>
            <person name="Wang L."/>
            <person name="Lu S."/>
            <person name="Hayward A."/>
            <person name="Sun W."/>
            <person name="Li X."/>
            <person name="Schwartz D.C."/>
            <person name="Wang Y."/>
            <person name="Chen S."/>
        </authorList>
    </citation>
    <scope>NUCLEOTIDE SEQUENCE [LARGE SCALE GENOMIC DNA]</scope>
    <source>
        <strain evidence="1 2">ZZ0214-1</strain>
    </source>
</reference>
<name>A0A2G8RXF7_9APHY</name>
<keyword evidence="2" id="KW-1185">Reference proteome</keyword>
<organism evidence="1 2">
    <name type="scientific">Ganoderma sinense ZZ0214-1</name>
    <dbReference type="NCBI Taxonomy" id="1077348"/>
    <lineage>
        <taxon>Eukaryota</taxon>
        <taxon>Fungi</taxon>
        <taxon>Dikarya</taxon>
        <taxon>Basidiomycota</taxon>
        <taxon>Agaricomycotina</taxon>
        <taxon>Agaricomycetes</taxon>
        <taxon>Polyporales</taxon>
        <taxon>Polyporaceae</taxon>
        <taxon>Ganoderma</taxon>
    </lineage>
</organism>
<evidence type="ECO:0000313" key="2">
    <source>
        <dbReference type="Proteomes" id="UP000230002"/>
    </source>
</evidence>
<comment type="caution">
    <text evidence="1">The sequence shown here is derived from an EMBL/GenBank/DDBJ whole genome shotgun (WGS) entry which is preliminary data.</text>
</comment>
<dbReference type="EMBL" id="AYKW01000045">
    <property type="protein sequence ID" value="PIL26200.1"/>
    <property type="molecule type" value="Genomic_DNA"/>
</dbReference>
<dbReference type="AlphaFoldDB" id="A0A2G8RXF7"/>
<accession>A0A2G8RXF7</accession>
<gene>
    <name evidence="1" type="ORF">GSI_11955</name>
</gene>